<organism evidence="7 8">
    <name type="scientific">Immersiella caudata</name>
    <dbReference type="NCBI Taxonomy" id="314043"/>
    <lineage>
        <taxon>Eukaryota</taxon>
        <taxon>Fungi</taxon>
        <taxon>Dikarya</taxon>
        <taxon>Ascomycota</taxon>
        <taxon>Pezizomycotina</taxon>
        <taxon>Sordariomycetes</taxon>
        <taxon>Sordariomycetidae</taxon>
        <taxon>Sordariales</taxon>
        <taxon>Lasiosphaeriaceae</taxon>
        <taxon>Immersiella</taxon>
    </lineage>
</organism>
<dbReference type="GO" id="GO:0000981">
    <property type="term" value="F:DNA-binding transcription factor activity, RNA polymerase II-specific"/>
    <property type="evidence" value="ECO:0007669"/>
    <property type="project" value="InterPro"/>
</dbReference>
<gene>
    <name evidence="7" type="ORF">B0T14DRAFT_559071</name>
</gene>
<keyword evidence="2 4" id="KW-0040">ANK repeat</keyword>
<feature type="domain" description="Zn(2)-C6 fungal-type" evidence="6">
    <location>
        <begin position="26"/>
        <end position="59"/>
    </location>
</feature>
<feature type="repeat" description="ANK" evidence="4">
    <location>
        <begin position="461"/>
        <end position="483"/>
    </location>
</feature>
<dbReference type="Pfam" id="PF13637">
    <property type="entry name" value="Ank_4"/>
    <property type="match status" value="1"/>
</dbReference>
<keyword evidence="1" id="KW-0677">Repeat</keyword>
<accession>A0AA40CAL5</accession>
<dbReference type="SMART" id="SM00248">
    <property type="entry name" value="ANK"/>
    <property type="match status" value="7"/>
</dbReference>
<reference evidence="7" key="1">
    <citation type="submission" date="2023-06" db="EMBL/GenBank/DDBJ databases">
        <title>Genome-scale phylogeny and comparative genomics of the fungal order Sordariales.</title>
        <authorList>
            <consortium name="Lawrence Berkeley National Laboratory"/>
            <person name="Hensen N."/>
            <person name="Bonometti L."/>
            <person name="Westerberg I."/>
            <person name="Brannstrom I.O."/>
            <person name="Guillou S."/>
            <person name="Cros-Aarteil S."/>
            <person name="Calhoun S."/>
            <person name="Haridas S."/>
            <person name="Kuo A."/>
            <person name="Mondo S."/>
            <person name="Pangilinan J."/>
            <person name="Riley R."/>
            <person name="Labutti K."/>
            <person name="Andreopoulos B."/>
            <person name="Lipzen A."/>
            <person name="Chen C."/>
            <person name="Yanf M."/>
            <person name="Daum C."/>
            <person name="Ng V."/>
            <person name="Clum A."/>
            <person name="Steindorff A."/>
            <person name="Ohm R."/>
            <person name="Martin F."/>
            <person name="Silar P."/>
            <person name="Natvig D."/>
            <person name="Lalanne C."/>
            <person name="Gautier V."/>
            <person name="Ament-Velasquez S.L."/>
            <person name="Kruys A."/>
            <person name="Hutchinson M.I."/>
            <person name="Powell A.J."/>
            <person name="Barry K."/>
            <person name="Miller A.N."/>
            <person name="Grigoriev I.V."/>
            <person name="Debuchy R."/>
            <person name="Gladieux P."/>
            <person name="Thoren M.H."/>
            <person name="Johannesson H."/>
        </authorList>
    </citation>
    <scope>NUCLEOTIDE SEQUENCE</scope>
    <source>
        <strain evidence="7">CBS 606.72</strain>
    </source>
</reference>
<evidence type="ECO:0000313" key="7">
    <source>
        <dbReference type="EMBL" id="KAK0631252.1"/>
    </source>
</evidence>
<dbReference type="PROSITE" id="PS50088">
    <property type="entry name" value="ANK_REPEAT"/>
    <property type="match status" value="2"/>
</dbReference>
<evidence type="ECO:0000256" key="5">
    <source>
        <dbReference type="SAM" id="MobiDB-lite"/>
    </source>
</evidence>
<protein>
    <submittedName>
        <fullName evidence="7">Ankyrin repeat-containing domain protein</fullName>
    </submittedName>
</protein>
<dbReference type="Gene3D" id="1.25.40.20">
    <property type="entry name" value="Ankyrin repeat-containing domain"/>
    <property type="match status" value="2"/>
</dbReference>
<keyword evidence="3" id="KW-0539">Nucleus</keyword>
<dbReference type="SUPFAM" id="SSF48403">
    <property type="entry name" value="Ankyrin repeat"/>
    <property type="match status" value="1"/>
</dbReference>
<feature type="compositionally biased region" description="Polar residues" evidence="5">
    <location>
        <begin position="1"/>
        <end position="11"/>
    </location>
</feature>
<dbReference type="PROSITE" id="PS50048">
    <property type="entry name" value="ZN2_CY6_FUNGAL_2"/>
    <property type="match status" value="1"/>
</dbReference>
<dbReference type="AlphaFoldDB" id="A0AA40CAL5"/>
<evidence type="ECO:0000256" key="4">
    <source>
        <dbReference type="PROSITE-ProRule" id="PRU00023"/>
    </source>
</evidence>
<feature type="repeat" description="ANK" evidence="4">
    <location>
        <begin position="393"/>
        <end position="425"/>
    </location>
</feature>
<keyword evidence="8" id="KW-1185">Reference proteome</keyword>
<feature type="region of interest" description="Disordered" evidence="5">
    <location>
        <begin position="61"/>
        <end position="94"/>
    </location>
</feature>
<proteinExistence type="predicted"/>
<evidence type="ECO:0000256" key="1">
    <source>
        <dbReference type="ARBA" id="ARBA00022737"/>
    </source>
</evidence>
<name>A0AA40CAL5_9PEZI</name>
<dbReference type="GO" id="GO:0008270">
    <property type="term" value="F:zinc ion binding"/>
    <property type="evidence" value="ECO:0007669"/>
    <property type="project" value="InterPro"/>
</dbReference>
<dbReference type="PANTHER" id="PTHR24198">
    <property type="entry name" value="ANKYRIN REPEAT AND PROTEIN KINASE DOMAIN-CONTAINING PROTEIN"/>
    <property type="match status" value="1"/>
</dbReference>
<dbReference type="InterPro" id="IPR036770">
    <property type="entry name" value="Ankyrin_rpt-contain_sf"/>
</dbReference>
<dbReference type="EMBL" id="JAULSU010000001">
    <property type="protein sequence ID" value="KAK0631252.1"/>
    <property type="molecule type" value="Genomic_DNA"/>
</dbReference>
<dbReference type="InterPro" id="IPR001138">
    <property type="entry name" value="Zn2Cys6_DnaBD"/>
</dbReference>
<dbReference type="PANTHER" id="PTHR24198:SF165">
    <property type="entry name" value="ANKYRIN REPEAT-CONTAINING PROTEIN-RELATED"/>
    <property type="match status" value="1"/>
</dbReference>
<evidence type="ECO:0000256" key="3">
    <source>
        <dbReference type="ARBA" id="ARBA00023242"/>
    </source>
</evidence>
<comment type="caution">
    <text evidence="7">The sequence shown here is derived from an EMBL/GenBank/DDBJ whole genome shotgun (WGS) entry which is preliminary data.</text>
</comment>
<sequence length="680" mass="76083">MDSPASQSQPHPQRARRPRGKLAQLKCAFCRKDKQKCEPQARQWPQKCRRCELKGFNCSPNTRKERAQRRGGAKDHAVHSTLSRTTLDPPGVETAPSVELEGPMSSWTLVDLSNAVSILKLLQRVEFRFELWRIKHEKMFEFAIGHLDVRGAHVSPESGPFIVCDIDYLCNEIAAALKTRLGTMTSRSTPIPERLALRNLLYEAAGRPNLSSIQPLFCVGSVSGLWTRDGFRKDMYLSVLPSVADVHTSDDVGASLLRHDHIFEELSSTLSSTSDPASDDILVLARDSFLLQARFRAVYLRMEHPLSKWSDGMPGLRKNYQPIVFDSYHWMRLIDLHQYWKNQDLLGTSVLHFILEHLEHDFPGHGRITPAARQEMVQKIASHVRPDHPVDRLGRTLLHVAAQFGLEDVLRVLLELGMDGGETTSLESTALHYSASVGNLEICKILLDRDYFNNMNDKDIDRSTALHHAARNGHKDVVELLLSEEDITESINCGNLEGKTPLMMAFDSENATYQALLEYPDIDLTATDERNATALHYAVGVESISAVRDIAARVGILVNERDDRGYTALHSTVWVDLNVAGAIVKELLRNPFVDAGIKNNDGLTPLWAAAERGHLEVCQLLGVRIDGCLLVPCKDRNTELPTTPREVALEKGHTHVADLLAVFEAKIDSSAVEDITDEYE</sequence>
<dbReference type="Proteomes" id="UP001175000">
    <property type="component" value="Unassembled WGS sequence"/>
</dbReference>
<dbReference type="CDD" id="cd00067">
    <property type="entry name" value="GAL4"/>
    <property type="match status" value="1"/>
</dbReference>
<evidence type="ECO:0000259" key="6">
    <source>
        <dbReference type="PROSITE" id="PS50048"/>
    </source>
</evidence>
<dbReference type="InterPro" id="IPR002110">
    <property type="entry name" value="Ankyrin_rpt"/>
</dbReference>
<dbReference type="PROSITE" id="PS50297">
    <property type="entry name" value="ANK_REP_REGION"/>
    <property type="match status" value="2"/>
</dbReference>
<evidence type="ECO:0000256" key="2">
    <source>
        <dbReference type="ARBA" id="ARBA00023043"/>
    </source>
</evidence>
<feature type="region of interest" description="Disordered" evidence="5">
    <location>
        <begin position="1"/>
        <end position="20"/>
    </location>
</feature>
<evidence type="ECO:0000313" key="8">
    <source>
        <dbReference type="Proteomes" id="UP001175000"/>
    </source>
</evidence>
<dbReference type="Pfam" id="PF12796">
    <property type="entry name" value="Ank_2"/>
    <property type="match status" value="2"/>
</dbReference>